<keyword evidence="3" id="KW-1185">Reference proteome</keyword>
<organism evidence="2 3">
    <name type="scientific">Rhodococcus kronopolitis</name>
    <dbReference type="NCBI Taxonomy" id="1460226"/>
    <lineage>
        <taxon>Bacteria</taxon>
        <taxon>Bacillati</taxon>
        <taxon>Actinomycetota</taxon>
        <taxon>Actinomycetes</taxon>
        <taxon>Mycobacteriales</taxon>
        <taxon>Nocardiaceae</taxon>
        <taxon>Rhodococcus</taxon>
    </lineage>
</organism>
<evidence type="ECO:0000313" key="2">
    <source>
        <dbReference type="EMBL" id="MFC4605504.1"/>
    </source>
</evidence>
<proteinExistence type="predicted"/>
<evidence type="ECO:0000256" key="1">
    <source>
        <dbReference type="SAM" id="MobiDB-lite"/>
    </source>
</evidence>
<dbReference type="RefSeq" id="WP_378419153.1">
    <property type="nucleotide sequence ID" value="NZ_JBHSFO010000012.1"/>
</dbReference>
<dbReference type="Proteomes" id="UP001595914">
    <property type="component" value="Unassembled WGS sequence"/>
</dbReference>
<evidence type="ECO:0000313" key="3">
    <source>
        <dbReference type="Proteomes" id="UP001595914"/>
    </source>
</evidence>
<gene>
    <name evidence="2" type="ORF">ACFO6S_17520</name>
</gene>
<comment type="caution">
    <text evidence="2">The sequence shown here is derived from an EMBL/GenBank/DDBJ whole genome shotgun (WGS) entry which is preliminary data.</text>
</comment>
<sequence length="225" mass="23886">MIDAQTLDVPAGTTTMQAARRWVPGSCVWCGDDDSVETYRNEPRCGTCRENEEIIEGARRFLGMYGLRPLGGTLQSDDDEEREVRVNARDARAALNGTRLQNPPDPALVRKALRPRAAAVVAETAAPVRRTAPRTAPAATTASGSAAGTAKTTASVATTTVDLATLEARVTGLLEQLTTVGEQIAVAETGQGLAARARLADLTKQQASILRMLAALEKTRRGMSN</sequence>
<protein>
    <submittedName>
        <fullName evidence="2">Uncharacterized protein</fullName>
    </submittedName>
</protein>
<reference evidence="3" key="1">
    <citation type="journal article" date="2019" name="Int. J. Syst. Evol. Microbiol.">
        <title>The Global Catalogue of Microorganisms (GCM) 10K type strain sequencing project: providing services to taxonomists for standard genome sequencing and annotation.</title>
        <authorList>
            <consortium name="The Broad Institute Genomics Platform"/>
            <consortium name="The Broad Institute Genome Sequencing Center for Infectious Disease"/>
            <person name="Wu L."/>
            <person name="Ma J."/>
        </authorList>
    </citation>
    <scope>NUCLEOTIDE SEQUENCE [LARGE SCALE GENOMIC DNA]</scope>
    <source>
        <strain evidence="3">CCUG 54520</strain>
    </source>
</reference>
<dbReference type="EMBL" id="JBHSFO010000012">
    <property type="protein sequence ID" value="MFC4605504.1"/>
    <property type="molecule type" value="Genomic_DNA"/>
</dbReference>
<feature type="region of interest" description="Disordered" evidence="1">
    <location>
        <begin position="124"/>
        <end position="144"/>
    </location>
</feature>
<accession>A0ABV9FYV4</accession>
<name>A0ABV9FYV4_9NOCA</name>